<dbReference type="InterPro" id="IPR027417">
    <property type="entry name" value="P-loop_NTPase"/>
</dbReference>
<dbReference type="InterPro" id="IPR051396">
    <property type="entry name" value="Bact_Antivir_Def_Nuclease"/>
</dbReference>
<dbReference type="Proteomes" id="UP000520291">
    <property type="component" value="Unassembled WGS sequence"/>
</dbReference>
<sequence length="94" mass="11082">METQAINENKILIWDEPENHLHPEWQIKITQLFVEIAKAGVPILISSHSPYFIQGVRYFTEDVTKDLNQIFVKLAQPMNEIINIENLYRNYSHT</sequence>
<dbReference type="AlphaFoldDB" id="A0A7X9XH41"/>
<evidence type="ECO:0000313" key="3">
    <source>
        <dbReference type="Proteomes" id="UP000520291"/>
    </source>
</evidence>
<gene>
    <name evidence="2" type="ORF">HF841_03135</name>
</gene>
<keyword evidence="2" id="KW-0067">ATP-binding</keyword>
<dbReference type="RefSeq" id="WP_168947171.1">
    <property type="nucleotide sequence ID" value="NZ_JABAGL010000003.1"/>
</dbReference>
<dbReference type="Gene3D" id="3.40.50.300">
    <property type="entry name" value="P-loop containing nucleotide triphosphate hydrolases"/>
    <property type="match status" value="1"/>
</dbReference>
<dbReference type="EMBL" id="JABAGL010000003">
    <property type="protein sequence ID" value="NME85024.1"/>
    <property type="molecule type" value="Genomic_DNA"/>
</dbReference>
<dbReference type="GO" id="GO:0016887">
    <property type="term" value="F:ATP hydrolysis activity"/>
    <property type="evidence" value="ECO:0007669"/>
    <property type="project" value="InterPro"/>
</dbReference>
<dbReference type="SUPFAM" id="SSF52540">
    <property type="entry name" value="P-loop containing nucleoside triphosphate hydrolases"/>
    <property type="match status" value="1"/>
</dbReference>
<keyword evidence="2" id="KW-0547">Nucleotide-binding</keyword>
<dbReference type="Pfam" id="PF13304">
    <property type="entry name" value="AAA_21"/>
    <property type="match status" value="1"/>
</dbReference>
<dbReference type="InterPro" id="IPR003959">
    <property type="entry name" value="ATPase_AAA_core"/>
</dbReference>
<feature type="domain" description="ATPase AAA-type core" evidence="1">
    <location>
        <begin position="10"/>
        <end position="53"/>
    </location>
</feature>
<dbReference type="PANTHER" id="PTHR43581">
    <property type="entry name" value="ATP/GTP PHOSPHATASE"/>
    <property type="match status" value="1"/>
</dbReference>
<dbReference type="GO" id="GO:0005524">
    <property type="term" value="F:ATP binding"/>
    <property type="evidence" value="ECO:0007669"/>
    <property type="project" value="UniProtKB-KW"/>
</dbReference>
<evidence type="ECO:0000313" key="2">
    <source>
        <dbReference type="EMBL" id="NME85024.1"/>
    </source>
</evidence>
<accession>A0A7X9XH41</accession>
<organism evidence="2 3">
    <name type="scientific">Bacteroides eggerthii</name>
    <dbReference type="NCBI Taxonomy" id="28111"/>
    <lineage>
        <taxon>Bacteria</taxon>
        <taxon>Pseudomonadati</taxon>
        <taxon>Bacteroidota</taxon>
        <taxon>Bacteroidia</taxon>
        <taxon>Bacteroidales</taxon>
        <taxon>Bacteroidaceae</taxon>
        <taxon>Bacteroides</taxon>
    </lineage>
</organism>
<comment type="caution">
    <text evidence="2">The sequence shown here is derived from an EMBL/GenBank/DDBJ whole genome shotgun (WGS) entry which is preliminary data.</text>
</comment>
<name>A0A7X9XH41_9BACE</name>
<dbReference type="PANTHER" id="PTHR43581:SF2">
    <property type="entry name" value="EXCINUCLEASE ATPASE SUBUNIT"/>
    <property type="match status" value="1"/>
</dbReference>
<reference evidence="2 3" key="1">
    <citation type="submission" date="2020-04" db="EMBL/GenBank/DDBJ databases">
        <authorList>
            <person name="Hitch T.C.A."/>
            <person name="Wylensek D."/>
            <person name="Clavel T."/>
        </authorList>
    </citation>
    <scope>NUCLEOTIDE SEQUENCE [LARGE SCALE GENOMIC DNA]</scope>
    <source>
        <strain evidence="2 3">WCA3-601-WT-5E</strain>
    </source>
</reference>
<evidence type="ECO:0000259" key="1">
    <source>
        <dbReference type="Pfam" id="PF13304"/>
    </source>
</evidence>
<proteinExistence type="predicted"/>
<protein>
    <submittedName>
        <fullName evidence="2">ATP-binding protein</fullName>
    </submittedName>
</protein>